<name>A0A2M9A8R4_9BACT</name>
<dbReference type="OrthoDB" id="9805760at2"/>
<evidence type="ECO:0000313" key="3">
    <source>
        <dbReference type="EMBL" id="PJJ42106.1"/>
    </source>
</evidence>
<dbReference type="AlphaFoldDB" id="A0A2M9A8R4"/>
<feature type="domain" description="Fibrobacter succinogenes major paralogous" evidence="2">
    <location>
        <begin position="81"/>
        <end position="226"/>
    </location>
</feature>
<organism evidence="3 4">
    <name type="scientific">Hallerella succinigenes</name>
    <dbReference type="NCBI Taxonomy" id="1896222"/>
    <lineage>
        <taxon>Bacteria</taxon>
        <taxon>Pseudomonadati</taxon>
        <taxon>Fibrobacterota</taxon>
        <taxon>Fibrobacteria</taxon>
        <taxon>Fibrobacterales</taxon>
        <taxon>Fibrobacteraceae</taxon>
        <taxon>Hallerella</taxon>
    </lineage>
</organism>
<evidence type="ECO:0000259" key="2">
    <source>
        <dbReference type="Pfam" id="PF09603"/>
    </source>
</evidence>
<reference evidence="3 4" key="1">
    <citation type="submission" date="2017-11" db="EMBL/GenBank/DDBJ databases">
        <title>Animal gut microbial communities from fecal samples from Wisconsin, USA.</title>
        <authorList>
            <person name="Neumann A."/>
        </authorList>
    </citation>
    <scope>NUCLEOTIDE SEQUENCE [LARGE SCALE GENOMIC DNA]</scope>
    <source>
        <strain evidence="3 4">UWS3</strain>
    </source>
</reference>
<gene>
    <name evidence="3" type="ORF">BGX16_2122</name>
</gene>
<proteinExistence type="predicted"/>
<keyword evidence="4" id="KW-1185">Reference proteome</keyword>
<dbReference type="InterPro" id="IPR011871">
    <property type="entry name" value="Fib_succ_major"/>
</dbReference>
<dbReference type="Pfam" id="PF09603">
    <property type="entry name" value="Fib_succ_major"/>
    <property type="match status" value="1"/>
</dbReference>
<dbReference type="RefSeq" id="WP_157797989.1">
    <property type="nucleotide sequence ID" value="NZ_PGEX01000001.1"/>
</dbReference>
<dbReference type="EMBL" id="PGEX01000001">
    <property type="protein sequence ID" value="PJJ42106.1"/>
    <property type="molecule type" value="Genomic_DNA"/>
</dbReference>
<comment type="caution">
    <text evidence="3">The sequence shown here is derived from an EMBL/GenBank/DDBJ whole genome shotgun (WGS) entry which is preliminary data.</text>
</comment>
<protein>
    <submittedName>
        <fullName evidence="3">Uncharacterized protein (TIGR02145 family)</fullName>
    </submittedName>
</protein>
<evidence type="ECO:0000256" key="1">
    <source>
        <dbReference type="SAM" id="MobiDB-lite"/>
    </source>
</evidence>
<dbReference type="NCBIfam" id="TIGR02145">
    <property type="entry name" value="Fib_succ_major"/>
    <property type="match status" value="1"/>
</dbReference>
<evidence type="ECO:0000313" key="4">
    <source>
        <dbReference type="Proteomes" id="UP000231134"/>
    </source>
</evidence>
<accession>A0A2M9A8R4</accession>
<sequence length="249" mass="27277">MKSSSTSVSSSSFSSEVDLSSSEESSDANSSSSGVNVVSSSSYSVLESGKYYNPNISYGELVDERDGQVYRTVAIGSEDSAQIWMAENLNFDYDVQTASGKPTSFCYQDSVEYCAKLGRYYTWAAAMDSAALFSEDGKECGLESKECAPKDTVRGVCPKGWHLPSSQEFHRLTAYAYSNGRYVESWQTGRLLKSKVGWKSTYYQAYDKTIERNGYDPFGFGAIPAGGGVFPNAKTSDSPLFSGRRQKEL</sequence>
<dbReference type="Proteomes" id="UP000231134">
    <property type="component" value="Unassembled WGS sequence"/>
</dbReference>
<feature type="region of interest" description="Disordered" evidence="1">
    <location>
        <begin position="1"/>
        <end position="38"/>
    </location>
</feature>